<dbReference type="InterPro" id="IPR027417">
    <property type="entry name" value="P-loop_NTPase"/>
</dbReference>
<evidence type="ECO:0000256" key="12">
    <source>
        <dbReference type="ARBA" id="ARBA00023172"/>
    </source>
</evidence>
<dbReference type="GO" id="GO:0016787">
    <property type="term" value="F:hydrolase activity"/>
    <property type="evidence" value="ECO:0007669"/>
    <property type="project" value="UniProtKB-KW"/>
</dbReference>
<dbReference type="InterPro" id="IPR004589">
    <property type="entry name" value="DNA_helicase_ATP-dep_RecQ"/>
</dbReference>
<keyword evidence="10" id="KW-0067">ATP-binding</keyword>
<accession>A0AAE3QQU5</accession>
<dbReference type="RefSeq" id="WP_313979231.1">
    <property type="nucleotide sequence ID" value="NZ_JASJOS010000005.1"/>
</dbReference>
<evidence type="ECO:0000259" key="18">
    <source>
        <dbReference type="PROSITE" id="PS51192"/>
    </source>
</evidence>
<dbReference type="Pfam" id="PF16124">
    <property type="entry name" value="RecQ_Zn_bind"/>
    <property type="match status" value="1"/>
</dbReference>
<dbReference type="SUPFAM" id="SSF52540">
    <property type="entry name" value="P-loop containing nucleoside triphosphate hydrolases"/>
    <property type="match status" value="1"/>
</dbReference>
<dbReference type="FunFam" id="3.40.50.300:FF:000156">
    <property type="entry name" value="ATP-dependent DNA helicase recQ"/>
    <property type="match status" value="1"/>
</dbReference>
<keyword evidence="13" id="KW-0234">DNA repair</keyword>
<dbReference type="GO" id="GO:0009432">
    <property type="term" value="P:SOS response"/>
    <property type="evidence" value="ECO:0007669"/>
    <property type="project" value="UniProtKB-UniRule"/>
</dbReference>
<gene>
    <name evidence="20" type="primary">recQ</name>
    <name evidence="20" type="ORF">QNI16_13210</name>
</gene>
<dbReference type="GO" id="GO:0003677">
    <property type="term" value="F:DNA binding"/>
    <property type="evidence" value="ECO:0007669"/>
    <property type="project" value="UniProtKB-KW"/>
</dbReference>
<protein>
    <recommendedName>
        <fullName evidence="16">DNA helicase RecQ</fullName>
        <ecNumber evidence="16">5.6.2.4</ecNumber>
    </recommendedName>
</protein>
<dbReference type="AlphaFoldDB" id="A0AAE3QQU5"/>
<feature type="domain" description="Helicase ATP-binding" evidence="18">
    <location>
        <begin position="24"/>
        <end position="192"/>
    </location>
</feature>
<keyword evidence="5" id="KW-0547">Nucleotide-binding</keyword>
<keyword evidence="6" id="KW-0227">DNA damage</keyword>
<dbReference type="SMART" id="SM00487">
    <property type="entry name" value="DEXDc"/>
    <property type="match status" value="1"/>
</dbReference>
<dbReference type="Gene3D" id="3.40.50.300">
    <property type="entry name" value="P-loop containing nucleotide triphosphate hydrolases"/>
    <property type="match status" value="2"/>
</dbReference>
<dbReference type="Pfam" id="PF00570">
    <property type="entry name" value="HRDC"/>
    <property type="match status" value="1"/>
</dbReference>
<proteinExistence type="inferred from homology"/>
<evidence type="ECO:0000259" key="17">
    <source>
        <dbReference type="PROSITE" id="PS50967"/>
    </source>
</evidence>
<evidence type="ECO:0000256" key="5">
    <source>
        <dbReference type="ARBA" id="ARBA00022741"/>
    </source>
</evidence>
<dbReference type="GO" id="GO:0006310">
    <property type="term" value="P:DNA recombination"/>
    <property type="evidence" value="ECO:0007669"/>
    <property type="project" value="UniProtKB-UniRule"/>
</dbReference>
<evidence type="ECO:0000313" key="20">
    <source>
        <dbReference type="EMBL" id="MDJ1481451.1"/>
    </source>
</evidence>
<dbReference type="EMBL" id="JASJOS010000005">
    <property type="protein sequence ID" value="MDJ1481451.1"/>
    <property type="molecule type" value="Genomic_DNA"/>
</dbReference>
<evidence type="ECO:0000256" key="9">
    <source>
        <dbReference type="ARBA" id="ARBA00022833"/>
    </source>
</evidence>
<dbReference type="GO" id="GO:0043590">
    <property type="term" value="C:bacterial nucleoid"/>
    <property type="evidence" value="ECO:0007669"/>
    <property type="project" value="TreeGrafter"/>
</dbReference>
<dbReference type="InterPro" id="IPR044876">
    <property type="entry name" value="HRDC_dom_sf"/>
</dbReference>
<evidence type="ECO:0000256" key="8">
    <source>
        <dbReference type="ARBA" id="ARBA00022806"/>
    </source>
</evidence>
<evidence type="ECO:0000256" key="7">
    <source>
        <dbReference type="ARBA" id="ARBA00022801"/>
    </source>
</evidence>
<dbReference type="NCBIfam" id="TIGR00614">
    <property type="entry name" value="recQ_fam"/>
    <property type="match status" value="1"/>
</dbReference>
<dbReference type="FunFam" id="3.40.50.300:FF:000296">
    <property type="entry name" value="ATP-dependent DNA helicase RecQ"/>
    <property type="match status" value="1"/>
</dbReference>
<evidence type="ECO:0000256" key="14">
    <source>
        <dbReference type="ARBA" id="ARBA00023235"/>
    </source>
</evidence>
<organism evidence="20 21">
    <name type="scientific">Xanthocytophaga flava</name>
    <dbReference type="NCBI Taxonomy" id="3048013"/>
    <lineage>
        <taxon>Bacteria</taxon>
        <taxon>Pseudomonadati</taxon>
        <taxon>Bacteroidota</taxon>
        <taxon>Cytophagia</taxon>
        <taxon>Cytophagales</taxon>
        <taxon>Rhodocytophagaceae</taxon>
        <taxon>Xanthocytophaga</taxon>
    </lineage>
</organism>
<dbReference type="PANTHER" id="PTHR13710">
    <property type="entry name" value="DNA HELICASE RECQ FAMILY MEMBER"/>
    <property type="match status" value="1"/>
</dbReference>
<dbReference type="SUPFAM" id="SSF47819">
    <property type="entry name" value="HRDC-like"/>
    <property type="match status" value="1"/>
</dbReference>
<dbReference type="SMART" id="SM00956">
    <property type="entry name" value="RQC"/>
    <property type="match status" value="1"/>
</dbReference>
<dbReference type="InterPro" id="IPR001650">
    <property type="entry name" value="Helicase_C-like"/>
</dbReference>
<dbReference type="InterPro" id="IPR002121">
    <property type="entry name" value="HRDC_dom"/>
</dbReference>
<dbReference type="Pfam" id="PF09382">
    <property type="entry name" value="RQC"/>
    <property type="match status" value="1"/>
</dbReference>
<dbReference type="InterPro" id="IPR036390">
    <property type="entry name" value="WH_DNA-bd_sf"/>
</dbReference>
<dbReference type="PROSITE" id="PS51194">
    <property type="entry name" value="HELICASE_CTER"/>
    <property type="match status" value="1"/>
</dbReference>
<evidence type="ECO:0000256" key="2">
    <source>
        <dbReference type="ARBA" id="ARBA00001947"/>
    </source>
</evidence>
<keyword evidence="11" id="KW-0238">DNA-binding</keyword>
<evidence type="ECO:0000256" key="13">
    <source>
        <dbReference type="ARBA" id="ARBA00023204"/>
    </source>
</evidence>
<name>A0AAE3QQU5_9BACT</name>
<evidence type="ECO:0000256" key="3">
    <source>
        <dbReference type="ARBA" id="ARBA00005446"/>
    </source>
</evidence>
<dbReference type="Gene3D" id="1.10.150.80">
    <property type="entry name" value="HRDC domain"/>
    <property type="match status" value="1"/>
</dbReference>
<dbReference type="InterPro" id="IPR032284">
    <property type="entry name" value="RecQ_Zn-bd"/>
</dbReference>
<dbReference type="InterPro" id="IPR018982">
    <property type="entry name" value="RQC_domain"/>
</dbReference>
<comment type="catalytic activity">
    <reaction evidence="15">
        <text>Couples ATP hydrolysis with the unwinding of duplex DNA by translocating in the 3'-5' direction.</text>
        <dbReference type="EC" id="5.6.2.4"/>
    </reaction>
</comment>
<dbReference type="GO" id="GO:0005737">
    <property type="term" value="C:cytoplasm"/>
    <property type="evidence" value="ECO:0007669"/>
    <property type="project" value="TreeGrafter"/>
</dbReference>
<dbReference type="InterPro" id="IPR011545">
    <property type="entry name" value="DEAD/DEAH_box_helicase_dom"/>
</dbReference>
<dbReference type="NCBIfam" id="TIGR01389">
    <property type="entry name" value="recQ"/>
    <property type="match status" value="1"/>
</dbReference>
<evidence type="ECO:0000313" key="21">
    <source>
        <dbReference type="Proteomes" id="UP001241110"/>
    </source>
</evidence>
<dbReference type="CDD" id="cd18794">
    <property type="entry name" value="SF2_C_RecQ"/>
    <property type="match status" value="1"/>
</dbReference>
<evidence type="ECO:0000259" key="19">
    <source>
        <dbReference type="PROSITE" id="PS51194"/>
    </source>
</evidence>
<evidence type="ECO:0000256" key="16">
    <source>
        <dbReference type="NCBIfam" id="TIGR01389"/>
    </source>
</evidence>
<sequence>MTKEAVLKQYFGYDAFRPLQAEIIDTILGKKDCLVLMPTGGGKSICYQVPAMVLPGITVVISPLIALMKDQVQALKANGIEAAYINSTLNTSEQNAILKDCESGKIKIIYVSPEKIFANGFLAFLHTLPVNLFAVDESHCVSFWGHDFRPEYTQLSILKESFPEVPVVALTATADKVTRKDILQQLDIAEAKVFIASFDRPNLSLTVLQGRNRMKAIHEFLLKHPNQPGIVYCLSRKSTESVAAKLNELGYKTKYYHAGMDNDERSTVQDEFLKDDVQIIVATIAFGMGIDKSNVRWVIHYNIPKNVESYYQEIGRAGRDGLPSDTVLFYSYADVMMQMDFNEKASPERKELLNAKLDRMKQYATSDICRRRVLLSYFNESIDTDCGNCDVCKNPRTKFDGTVLAQKALSAIARTNEKVALGLLIDILRGSYRQEITAKGYQQLKTFGTGKDVRYEEWVDYIYQMLNLGIMDIAYDEGHVFKLNTASWQVLKENRPVQLSAFVPFSERKAAVVETTEPVKTKREIIRDELFEHLRTIRKKLADNEGVPAYIVFSDASLSDMAQKKPVTKTEMLNITGVGQEKFNRYGETFLNAILDFLAQNKGAARLADVDTYQLTQQLYEQGNNIEDIASKRNMSPGTIFTHFLKLSQQGIVIDWSRFISVEDKNNILAGAKKLGMQKGDRLQPLFEYLDQKHSYEKIRIALMLKEQENVSSI</sequence>
<comment type="similarity">
    <text evidence="3">Belongs to the helicase family. RecQ subfamily.</text>
</comment>
<keyword evidence="12" id="KW-0233">DNA recombination</keyword>
<dbReference type="InterPro" id="IPR010997">
    <property type="entry name" value="HRDC-like_sf"/>
</dbReference>
<dbReference type="PANTHER" id="PTHR13710:SF105">
    <property type="entry name" value="ATP-DEPENDENT DNA HELICASE Q1"/>
    <property type="match status" value="1"/>
</dbReference>
<dbReference type="PROSITE" id="PS50967">
    <property type="entry name" value="HRDC"/>
    <property type="match status" value="1"/>
</dbReference>
<dbReference type="GO" id="GO:0043138">
    <property type="term" value="F:3'-5' DNA helicase activity"/>
    <property type="evidence" value="ECO:0007669"/>
    <property type="project" value="UniProtKB-EC"/>
</dbReference>
<feature type="domain" description="Helicase C-terminal" evidence="19">
    <location>
        <begin position="209"/>
        <end position="368"/>
    </location>
</feature>
<dbReference type="GO" id="GO:0046872">
    <property type="term" value="F:metal ion binding"/>
    <property type="evidence" value="ECO:0007669"/>
    <property type="project" value="UniProtKB-KW"/>
</dbReference>
<dbReference type="Pfam" id="PF00270">
    <property type="entry name" value="DEAD"/>
    <property type="match status" value="1"/>
</dbReference>
<dbReference type="SMART" id="SM00490">
    <property type="entry name" value="HELICc"/>
    <property type="match status" value="1"/>
</dbReference>
<dbReference type="Pfam" id="PF00271">
    <property type="entry name" value="Helicase_C"/>
    <property type="match status" value="1"/>
</dbReference>
<dbReference type="GO" id="GO:0009378">
    <property type="term" value="F:four-way junction helicase activity"/>
    <property type="evidence" value="ECO:0007669"/>
    <property type="project" value="TreeGrafter"/>
</dbReference>
<dbReference type="GO" id="GO:0006281">
    <property type="term" value="P:DNA repair"/>
    <property type="evidence" value="ECO:0007669"/>
    <property type="project" value="UniProtKB-KW"/>
</dbReference>
<keyword evidence="7 20" id="KW-0378">Hydrolase</keyword>
<dbReference type="GO" id="GO:0030894">
    <property type="term" value="C:replisome"/>
    <property type="evidence" value="ECO:0007669"/>
    <property type="project" value="TreeGrafter"/>
</dbReference>
<comment type="cofactor">
    <cofactor evidence="2">
        <name>Zn(2+)</name>
        <dbReference type="ChEBI" id="CHEBI:29105"/>
    </cofactor>
</comment>
<dbReference type="Gene3D" id="1.10.10.10">
    <property type="entry name" value="Winged helix-like DNA-binding domain superfamily/Winged helix DNA-binding domain"/>
    <property type="match status" value="1"/>
</dbReference>
<evidence type="ECO:0000256" key="10">
    <source>
        <dbReference type="ARBA" id="ARBA00022840"/>
    </source>
</evidence>
<evidence type="ECO:0000256" key="11">
    <source>
        <dbReference type="ARBA" id="ARBA00023125"/>
    </source>
</evidence>
<dbReference type="InterPro" id="IPR036388">
    <property type="entry name" value="WH-like_DNA-bd_sf"/>
</dbReference>
<dbReference type="Proteomes" id="UP001241110">
    <property type="component" value="Unassembled WGS sequence"/>
</dbReference>
<keyword evidence="9" id="KW-0862">Zinc</keyword>
<evidence type="ECO:0000256" key="15">
    <source>
        <dbReference type="ARBA" id="ARBA00034617"/>
    </source>
</evidence>
<dbReference type="GO" id="GO:0005524">
    <property type="term" value="F:ATP binding"/>
    <property type="evidence" value="ECO:0007669"/>
    <property type="project" value="UniProtKB-KW"/>
</dbReference>
<evidence type="ECO:0000256" key="4">
    <source>
        <dbReference type="ARBA" id="ARBA00022723"/>
    </source>
</evidence>
<keyword evidence="14" id="KW-0413">Isomerase</keyword>
<reference evidence="20" key="1">
    <citation type="submission" date="2023-05" db="EMBL/GenBank/DDBJ databases">
        <authorList>
            <person name="Zhang X."/>
        </authorList>
    </citation>
    <scope>NUCLEOTIDE SEQUENCE</scope>
    <source>
        <strain evidence="20">YF14B1</strain>
    </source>
</reference>
<evidence type="ECO:0000256" key="6">
    <source>
        <dbReference type="ARBA" id="ARBA00022763"/>
    </source>
</evidence>
<dbReference type="InterPro" id="IPR006293">
    <property type="entry name" value="DNA_helicase_ATP-dep_RecQ_bac"/>
</dbReference>
<comment type="caution">
    <text evidence="20">The sequence shown here is derived from an EMBL/GenBank/DDBJ whole genome shotgun (WGS) entry which is preliminary data.</text>
</comment>
<feature type="domain" description="HRDC" evidence="17">
    <location>
        <begin position="524"/>
        <end position="604"/>
    </location>
</feature>
<dbReference type="SMART" id="SM00341">
    <property type="entry name" value="HRDC"/>
    <property type="match status" value="1"/>
</dbReference>
<dbReference type="InterPro" id="IPR029491">
    <property type="entry name" value="Helicase_HTH"/>
</dbReference>
<dbReference type="InterPro" id="IPR014001">
    <property type="entry name" value="Helicase_ATP-bd"/>
</dbReference>
<dbReference type="Pfam" id="PF14493">
    <property type="entry name" value="HTH_40"/>
    <property type="match status" value="1"/>
</dbReference>
<keyword evidence="4" id="KW-0479">Metal-binding</keyword>
<dbReference type="CDD" id="cd17920">
    <property type="entry name" value="DEXHc_RecQ"/>
    <property type="match status" value="1"/>
</dbReference>
<dbReference type="PROSITE" id="PS51192">
    <property type="entry name" value="HELICASE_ATP_BIND_1"/>
    <property type="match status" value="1"/>
</dbReference>
<dbReference type="EC" id="5.6.2.4" evidence="16"/>
<dbReference type="GO" id="GO:0006260">
    <property type="term" value="P:DNA replication"/>
    <property type="evidence" value="ECO:0007669"/>
    <property type="project" value="InterPro"/>
</dbReference>
<keyword evidence="8 20" id="KW-0347">Helicase</keyword>
<evidence type="ECO:0000256" key="1">
    <source>
        <dbReference type="ARBA" id="ARBA00001946"/>
    </source>
</evidence>
<comment type="cofactor">
    <cofactor evidence="1">
        <name>Mg(2+)</name>
        <dbReference type="ChEBI" id="CHEBI:18420"/>
    </cofactor>
</comment>
<dbReference type="SUPFAM" id="SSF46785">
    <property type="entry name" value="Winged helix' DNA-binding domain"/>
    <property type="match status" value="1"/>
</dbReference>